<feature type="compositionally biased region" description="Basic and acidic residues" evidence="2">
    <location>
        <begin position="349"/>
        <end position="388"/>
    </location>
</feature>
<feature type="compositionally biased region" description="Basic residues" evidence="2">
    <location>
        <begin position="334"/>
        <end position="346"/>
    </location>
</feature>
<dbReference type="GO" id="GO:0008270">
    <property type="term" value="F:zinc ion binding"/>
    <property type="evidence" value="ECO:0007669"/>
    <property type="project" value="UniProtKB-KW"/>
</dbReference>
<feature type="compositionally biased region" description="Pro residues" evidence="2">
    <location>
        <begin position="596"/>
        <end position="614"/>
    </location>
</feature>
<feature type="compositionally biased region" description="Low complexity" evidence="2">
    <location>
        <begin position="399"/>
        <end position="419"/>
    </location>
</feature>
<dbReference type="SMART" id="SM00356">
    <property type="entry name" value="ZnF_C3H1"/>
    <property type="match status" value="1"/>
</dbReference>
<feature type="compositionally biased region" description="Polar residues" evidence="2">
    <location>
        <begin position="276"/>
        <end position="285"/>
    </location>
</feature>
<dbReference type="SUPFAM" id="SSF56784">
    <property type="entry name" value="HAD-like"/>
    <property type="match status" value="1"/>
</dbReference>
<gene>
    <name evidence="5" type="ORF">ABB37_00333</name>
</gene>
<dbReference type="InterPro" id="IPR050365">
    <property type="entry name" value="TIM50"/>
</dbReference>
<evidence type="ECO:0000313" key="5">
    <source>
        <dbReference type="EMBL" id="KPA86065.1"/>
    </source>
</evidence>
<dbReference type="Pfam" id="PF03031">
    <property type="entry name" value="NIF"/>
    <property type="match status" value="1"/>
</dbReference>
<evidence type="ECO:0008006" key="7">
    <source>
        <dbReference type="Google" id="ProtNLM"/>
    </source>
</evidence>
<feature type="zinc finger region" description="C3H1-type" evidence="1">
    <location>
        <begin position="302"/>
        <end position="329"/>
    </location>
</feature>
<name>A0A0N0E059_LEPPY</name>
<dbReference type="AlphaFoldDB" id="A0A0N0E059"/>
<dbReference type="InterPro" id="IPR000571">
    <property type="entry name" value="Znf_CCCH"/>
</dbReference>
<feature type="domain" description="FCP1 homology" evidence="4">
    <location>
        <begin position="69"/>
        <end position="222"/>
    </location>
</feature>
<protein>
    <recommendedName>
        <fullName evidence="7">FCP1 homology domain-containing protein</fullName>
    </recommendedName>
</protein>
<dbReference type="VEuPathDB" id="TriTrypDB:LpyrH10_01_3330"/>
<dbReference type="OMA" id="NPYGTEK"/>
<keyword evidence="1" id="KW-0479">Metal-binding</keyword>
<evidence type="ECO:0000259" key="3">
    <source>
        <dbReference type="PROSITE" id="PS50103"/>
    </source>
</evidence>
<dbReference type="EMBL" id="LGTL01000001">
    <property type="protein sequence ID" value="KPA86065.1"/>
    <property type="molecule type" value="Genomic_DNA"/>
</dbReference>
<dbReference type="OrthoDB" id="1711508at2759"/>
<dbReference type="GeneID" id="26900631"/>
<feature type="domain" description="C3H1-type" evidence="3">
    <location>
        <begin position="302"/>
        <end position="329"/>
    </location>
</feature>
<feature type="region of interest" description="Disordered" evidence="2">
    <location>
        <begin position="243"/>
        <end position="293"/>
    </location>
</feature>
<feature type="region of interest" description="Disordered" evidence="2">
    <location>
        <begin position="320"/>
        <end position="528"/>
    </location>
</feature>
<dbReference type="SMART" id="SM00577">
    <property type="entry name" value="CPDc"/>
    <property type="match status" value="1"/>
</dbReference>
<keyword evidence="1" id="KW-0863">Zinc-finger</keyword>
<evidence type="ECO:0000259" key="4">
    <source>
        <dbReference type="PROSITE" id="PS50969"/>
    </source>
</evidence>
<sequence length="669" mass="74452">MNSQLSPASLDGGGANFMHRDRFEVNQYVRVQVSATRFAIGVVTSIDEDHDKATVETRNGYEVTLPISSLHRAFLVVLDLNGVLVARGRGSFILRPHVMDFLKFVFSNFVVAVWTSGLQRSSNPIIEHVFGSYRDLLLFTLFRDSCVSKATPENPYGTEKNLQTIFDRYPLSFHAVNTIIIDDSPDKCSHPDIALCPVPFKDPVAQSQDDGLLETMETLRQVLLLDSGAPLILAAEERLHRLAEQQQQQRHRDEDQSQQPQQEQSGTTPPSVTAPGASSSNSEPQHSPEYPGVPADMEEVELWRTRLCCENLMGTCARGETCPFSHDPDDSRPCSRKSNCRYHGSRWPKTSEEAEQEVARRQLREAKQRQRKVELEQRRHEQQQEKNSRRGQLRGPTDLLSQLQQSVASSSSSLPLQRQRGGGGGGRHRQERRHPRRNDRRDEDAWGGGEEEAHDNTIHEQQQQRWSTATAGRGSSPTQGSYNLNGPQERSDWKGSTSSPHPTVGDAFGEASYTHLNGNSGNNDNHLSSSYRRLMQHHNQNSLSHNASADLRHEAHPQSHEQQRHGQDSQVAESVSFFFQNATTTTIEPFSTRPIAPSPPSVQQPAMQPFPGPPASLFAAPSGQNQNFGTGGSYRGLPEPPQPQTIHISGSCGDSNAVVNQLQALMRKS</sequence>
<keyword evidence="1" id="KW-0862">Zinc</keyword>
<evidence type="ECO:0000313" key="6">
    <source>
        <dbReference type="Proteomes" id="UP000037923"/>
    </source>
</evidence>
<feature type="compositionally biased region" description="Low complexity" evidence="2">
    <location>
        <begin position="257"/>
        <end position="271"/>
    </location>
</feature>
<accession>A0A0N0E059</accession>
<proteinExistence type="predicted"/>
<feature type="compositionally biased region" description="Polar residues" evidence="2">
    <location>
        <begin position="459"/>
        <end position="501"/>
    </location>
</feature>
<organism evidence="5 6">
    <name type="scientific">Leptomonas pyrrhocoris</name>
    <name type="common">Firebug parasite</name>
    <dbReference type="NCBI Taxonomy" id="157538"/>
    <lineage>
        <taxon>Eukaryota</taxon>
        <taxon>Discoba</taxon>
        <taxon>Euglenozoa</taxon>
        <taxon>Kinetoplastea</taxon>
        <taxon>Metakinetoplastina</taxon>
        <taxon>Trypanosomatida</taxon>
        <taxon>Trypanosomatidae</taxon>
        <taxon>Leishmaniinae</taxon>
        <taxon>Leptomonas</taxon>
    </lineage>
</organism>
<dbReference type="PROSITE" id="PS50103">
    <property type="entry name" value="ZF_C3H1"/>
    <property type="match status" value="1"/>
</dbReference>
<feature type="region of interest" description="Disordered" evidence="2">
    <location>
        <begin position="552"/>
        <end position="571"/>
    </location>
</feature>
<evidence type="ECO:0000256" key="1">
    <source>
        <dbReference type="PROSITE-ProRule" id="PRU00723"/>
    </source>
</evidence>
<keyword evidence="6" id="KW-1185">Reference proteome</keyword>
<dbReference type="PANTHER" id="PTHR12210">
    <property type="entry name" value="DULLARD PROTEIN PHOSPHATASE"/>
    <property type="match status" value="1"/>
</dbReference>
<dbReference type="RefSeq" id="XP_015664504.1">
    <property type="nucleotide sequence ID" value="XM_015796496.1"/>
</dbReference>
<dbReference type="PROSITE" id="PS50969">
    <property type="entry name" value="FCP1"/>
    <property type="match status" value="1"/>
</dbReference>
<dbReference type="Proteomes" id="UP000037923">
    <property type="component" value="Unassembled WGS sequence"/>
</dbReference>
<dbReference type="InterPro" id="IPR004274">
    <property type="entry name" value="FCP1_dom"/>
</dbReference>
<comment type="caution">
    <text evidence="5">The sequence shown here is derived from an EMBL/GenBank/DDBJ whole genome shotgun (WGS) entry which is preliminary data.</text>
</comment>
<dbReference type="Gene3D" id="3.40.50.1000">
    <property type="entry name" value="HAD superfamily/HAD-like"/>
    <property type="match status" value="1"/>
</dbReference>
<dbReference type="InterPro" id="IPR023214">
    <property type="entry name" value="HAD_sf"/>
</dbReference>
<dbReference type="InterPro" id="IPR036412">
    <property type="entry name" value="HAD-like_sf"/>
</dbReference>
<feature type="region of interest" description="Disordered" evidence="2">
    <location>
        <begin position="588"/>
        <end position="652"/>
    </location>
</feature>
<feature type="compositionally biased region" description="Basic and acidic residues" evidence="2">
    <location>
        <begin position="552"/>
        <end position="567"/>
    </location>
</feature>
<feature type="compositionally biased region" description="Polar residues" evidence="2">
    <location>
        <begin position="514"/>
        <end position="528"/>
    </location>
</feature>
<feature type="compositionally biased region" description="Basic residues" evidence="2">
    <location>
        <begin position="426"/>
        <end position="438"/>
    </location>
</feature>
<evidence type="ECO:0000256" key="2">
    <source>
        <dbReference type="SAM" id="MobiDB-lite"/>
    </source>
</evidence>
<reference evidence="5 6" key="1">
    <citation type="submission" date="2015-07" db="EMBL/GenBank/DDBJ databases">
        <title>High-quality genome of monoxenous trypanosomatid Leptomonas pyrrhocoris.</title>
        <authorList>
            <person name="Flegontov P."/>
            <person name="Butenko A."/>
            <person name="Firsov S."/>
            <person name="Vlcek C."/>
            <person name="Logacheva M.D."/>
            <person name="Field M."/>
            <person name="Filatov D."/>
            <person name="Flegontova O."/>
            <person name="Gerasimov E."/>
            <person name="Jackson A.P."/>
            <person name="Kelly S."/>
            <person name="Opperdoes F."/>
            <person name="O'Reilly A."/>
            <person name="Votypka J."/>
            <person name="Yurchenko V."/>
            <person name="Lukes J."/>
        </authorList>
    </citation>
    <scope>NUCLEOTIDE SEQUENCE [LARGE SCALE GENOMIC DNA]</scope>
    <source>
        <strain evidence="5">H10</strain>
    </source>
</reference>